<dbReference type="RefSeq" id="WP_380939094.1">
    <property type="nucleotide sequence ID" value="NZ_JBHUFC010000002.1"/>
</dbReference>
<feature type="signal peptide" evidence="1">
    <location>
        <begin position="1"/>
        <end position="22"/>
    </location>
</feature>
<evidence type="ECO:0000256" key="1">
    <source>
        <dbReference type="SAM" id="SignalP"/>
    </source>
</evidence>
<name>A0ABW4NBE3_9SPHN</name>
<keyword evidence="1" id="KW-0732">Signal</keyword>
<accession>A0ABW4NBE3</accession>
<protein>
    <recommendedName>
        <fullName evidence="4">DUF3617 family protein</fullName>
    </recommendedName>
</protein>
<evidence type="ECO:0000313" key="3">
    <source>
        <dbReference type="Proteomes" id="UP001597283"/>
    </source>
</evidence>
<feature type="chain" id="PRO_5046282535" description="DUF3617 family protein" evidence="1">
    <location>
        <begin position="23"/>
        <end position="161"/>
    </location>
</feature>
<evidence type="ECO:0000313" key="2">
    <source>
        <dbReference type="EMBL" id="MFD1786789.1"/>
    </source>
</evidence>
<sequence length="161" mass="17281">MPVARLPILAVAIALPALTAQAQQRDSRGPAQGRMTTTTVTIQQRMIIRVPRMSTPRGSAIGLARPPATVQWAEKKAGKCVALIDIAAAALPGSDSVDLIMNGGARIRAKLDKDCRALDFYSGFYVRMTPDGKACASRDAFRSRAGGECRIKAFRTLVAKR</sequence>
<dbReference type="Proteomes" id="UP001597283">
    <property type="component" value="Unassembled WGS sequence"/>
</dbReference>
<proteinExistence type="predicted"/>
<dbReference type="EMBL" id="JBHUFC010000002">
    <property type="protein sequence ID" value="MFD1786789.1"/>
    <property type="molecule type" value="Genomic_DNA"/>
</dbReference>
<evidence type="ECO:0008006" key="4">
    <source>
        <dbReference type="Google" id="ProtNLM"/>
    </source>
</evidence>
<keyword evidence="3" id="KW-1185">Reference proteome</keyword>
<reference evidence="3" key="1">
    <citation type="journal article" date="2019" name="Int. J. Syst. Evol. Microbiol.">
        <title>The Global Catalogue of Microorganisms (GCM) 10K type strain sequencing project: providing services to taxonomists for standard genome sequencing and annotation.</title>
        <authorList>
            <consortium name="The Broad Institute Genomics Platform"/>
            <consortium name="The Broad Institute Genome Sequencing Center for Infectious Disease"/>
            <person name="Wu L."/>
            <person name="Ma J."/>
        </authorList>
    </citation>
    <scope>NUCLEOTIDE SEQUENCE [LARGE SCALE GENOMIC DNA]</scope>
    <source>
        <strain evidence="3">Q85</strain>
    </source>
</reference>
<organism evidence="2 3">
    <name type="scientific">Sphingomonas floccifaciens</name>
    <dbReference type="NCBI Taxonomy" id="1844115"/>
    <lineage>
        <taxon>Bacteria</taxon>
        <taxon>Pseudomonadati</taxon>
        <taxon>Pseudomonadota</taxon>
        <taxon>Alphaproteobacteria</taxon>
        <taxon>Sphingomonadales</taxon>
        <taxon>Sphingomonadaceae</taxon>
        <taxon>Sphingomonas</taxon>
    </lineage>
</organism>
<comment type="caution">
    <text evidence="2">The sequence shown here is derived from an EMBL/GenBank/DDBJ whole genome shotgun (WGS) entry which is preliminary data.</text>
</comment>
<gene>
    <name evidence="2" type="ORF">ACFSC3_04305</name>
</gene>